<organism evidence="4 5">
    <name type="scientific">Vitis vinifera</name>
    <name type="common">Grape</name>
    <dbReference type="NCBI Taxonomy" id="29760"/>
    <lineage>
        <taxon>Eukaryota</taxon>
        <taxon>Viridiplantae</taxon>
        <taxon>Streptophyta</taxon>
        <taxon>Embryophyta</taxon>
        <taxon>Tracheophyta</taxon>
        <taxon>Spermatophyta</taxon>
        <taxon>Magnoliopsida</taxon>
        <taxon>eudicotyledons</taxon>
        <taxon>Gunneridae</taxon>
        <taxon>Pentapetalae</taxon>
        <taxon>rosids</taxon>
        <taxon>Vitales</taxon>
        <taxon>Vitaceae</taxon>
        <taxon>Viteae</taxon>
        <taxon>Vitis</taxon>
    </lineage>
</organism>
<gene>
    <name evidence="4" type="ORF">VitviT2T_007283</name>
</gene>
<sequence length="148" mass="17160">MTSNRVFFNTSSRKARCARRFLQSLLRIRQRRPGSLSSEEVRQRSRRIKMAAYSSMACTVGSRRAWSRAIIFRLQSRAGRHGRMRRRCLGVKKKPSREMSQADRLRDLVPGGEALDFCNLLEETAHYIKCLSSQVEIMKSIADIYCRS</sequence>
<evidence type="ECO:0000256" key="1">
    <source>
        <dbReference type="ARBA" id="ARBA00023015"/>
    </source>
</evidence>
<accession>A0ABY9BYQ3</accession>
<name>A0ABY9BYQ3_VITVI</name>
<evidence type="ECO:0000313" key="5">
    <source>
        <dbReference type="Proteomes" id="UP001227230"/>
    </source>
</evidence>
<evidence type="ECO:0000259" key="3">
    <source>
        <dbReference type="Pfam" id="PF26576"/>
    </source>
</evidence>
<dbReference type="InterPro" id="IPR059002">
    <property type="entry name" value="IBH1_N"/>
</dbReference>
<keyword evidence="2" id="KW-0804">Transcription</keyword>
<evidence type="ECO:0000256" key="2">
    <source>
        <dbReference type="ARBA" id="ARBA00023163"/>
    </source>
</evidence>
<feature type="domain" description="IBH1-like N-terminal" evidence="3">
    <location>
        <begin position="18"/>
        <end position="77"/>
    </location>
</feature>
<dbReference type="EMBL" id="CP126652">
    <property type="protein sequence ID" value="WJZ87940.1"/>
    <property type="molecule type" value="Genomic_DNA"/>
</dbReference>
<keyword evidence="1" id="KW-0805">Transcription regulation</keyword>
<proteinExistence type="predicted"/>
<dbReference type="PANTHER" id="PTHR33124">
    <property type="entry name" value="TRANSCRIPTION FACTOR IBH1-LIKE 1"/>
    <property type="match status" value="1"/>
</dbReference>
<reference evidence="4 5" key="1">
    <citation type="journal article" date="2023" name="Hortic Res">
        <title>The complete reference genome for grapevine (Vitis vinifera L.) genetics and breeding.</title>
        <authorList>
            <person name="Shi X."/>
            <person name="Cao S."/>
            <person name="Wang X."/>
            <person name="Huang S."/>
            <person name="Wang Y."/>
            <person name="Liu Z."/>
            <person name="Liu W."/>
            <person name="Leng X."/>
            <person name="Peng Y."/>
            <person name="Wang N."/>
            <person name="Wang Y."/>
            <person name="Ma Z."/>
            <person name="Xu X."/>
            <person name="Zhang F."/>
            <person name="Xue H."/>
            <person name="Zhong H."/>
            <person name="Wang Y."/>
            <person name="Zhang K."/>
            <person name="Velt A."/>
            <person name="Avia K."/>
            <person name="Holtgrawe D."/>
            <person name="Grimplet J."/>
            <person name="Matus J.T."/>
            <person name="Ware D."/>
            <person name="Wu X."/>
            <person name="Wang H."/>
            <person name="Liu C."/>
            <person name="Fang Y."/>
            <person name="Rustenholz C."/>
            <person name="Cheng Z."/>
            <person name="Xiao H."/>
            <person name="Zhou Y."/>
        </authorList>
    </citation>
    <scope>NUCLEOTIDE SEQUENCE [LARGE SCALE GENOMIC DNA]</scope>
    <source>
        <strain evidence="5">cv. Pinot noir / PN40024</strain>
        <tissue evidence="4">Leaf</tissue>
    </source>
</reference>
<protein>
    <recommendedName>
        <fullName evidence="3">IBH1-like N-terminal domain-containing protein</fullName>
    </recommendedName>
</protein>
<dbReference type="Pfam" id="PF26576">
    <property type="entry name" value="IBH1_N"/>
    <property type="match status" value="1"/>
</dbReference>
<keyword evidence="5" id="KW-1185">Reference proteome</keyword>
<dbReference type="InterPro" id="IPR044660">
    <property type="entry name" value="IBH1-like"/>
</dbReference>
<dbReference type="Proteomes" id="UP001227230">
    <property type="component" value="Chromosome 5"/>
</dbReference>
<evidence type="ECO:0000313" key="4">
    <source>
        <dbReference type="EMBL" id="WJZ87940.1"/>
    </source>
</evidence>
<dbReference type="PANTHER" id="PTHR33124:SF109">
    <property type="entry name" value="TRANSCRIPTION FACTOR IBH1"/>
    <property type="match status" value="1"/>
</dbReference>